<proteinExistence type="predicted"/>
<dbReference type="Gene3D" id="1.10.260.40">
    <property type="entry name" value="lambda repressor-like DNA-binding domains"/>
    <property type="match status" value="1"/>
</dbReference>
<dbReference type="SUPFAM" id="SSF47413">
    <property type="entry name" value="lambda repressor-like DNA-binding domains"/>
    <property type="match status" value="1"/>
</dbReference>
<organism evidence="4">
    <name type="scientific">Siphoviridae sp. ctCsv15</name>
    <dbReference type="NCBI Taxonomy" id="2826195"/>
    <lineage>
        <taxon>Viruses</taxon>
        <taxon>Duplodnaviria</taxon>
        <taxon>Heunggongvirae</taxon>
        <taxon>Uroviricota</taxon>
        <taxon>Caudoviricetes</taxon>
    </lineage>
</organism>
<keyword evidence="2" id="KW-0175">Coiled coil</keyword>
<dbReference type="PANTHER" id="PTHR46558">
    <property type="entry name" value="TRACRIPTIONAL REGULATORY PROTEIN-RELATED-RELATED"/>
    <property type="match status" value="1"/>
</dbReference>
<feature type="coiled-coil region" evidence="2">
    <location>
        <begin position="8"/>
        <end position="35"/>
    </location>
</feature>
<dbReference type="InterPro" id="IPR010982">
    <property type="entry name" value="Lambda_DNA-bd_dom_sf"/>
</dbReference>
<dbReference type="InterPro" id="IPR001387">
    <property type="entry name" value="Cro/C1-type_HTH"/>
</dbReference>
<dbReference type="EMBL" id="BK014777">
    <property type="protein sequence ID" value="DAD75211.1"/>
    <property type="molecule type" value="Genomic_DNA"/>
</dbReference>
<dbReference type="PANTHER" id="PTHR46558:SF11">
    <property type="entry name" value="HTH-TYPE TRANSCRIPTIONAL REGULATOR XRE"/>
    <property type="match status" value="1"/>
</dbReference>
<dbReference type="SMART" id="SM00530">
    <property type="entry name" value="HTH_XRE"/>
    <property type="match status" value="1"/>
</dbReference>
<keyword evidence="1" id="KW-0238">DNA-binding</keyword>
<reference evidence="4" key="1">
    <citation type="journal article" date="2021" name="Proc. Natl. Acad. Sci. U.S.A.">
        <title>A Catalog of Tens of Thousands of Viruses from Human Metagenomes Reveals Hidden Associations with Chronic Diseases.</title>
        <authorList>
            <person name="Tisza M.J."/>
            <person name="Buck C.B."/>
        </authorList>
    </citation>
    <scope>NUCLEOTIDE SEQUENCE</scope>
    <source>
        <strain evidence="4">CtCsv15</strain>
    </source>
</reference>
<dbReference type="PROSITE" id="PS50943">
    <property type="entry name" value="HTH_CROC1"/>
    <property type="match status" value="1"/>
</dbReference>
<dbReference type="GO" id="GO:0003677">
    <property type="term" value="F:DNA binding"/>
    <property type="evidence" value="ECO:0007669"/>
    <property type="project" value="UniProtKB-KW"/>
</dbReference>
<evidence type="ECO:0000256" key="1">
    <source>
        <dbReference type="ARBA" id="ARBA00023125"/>
    </source>
</evidence>
<sequence length="107" mass="12659">MENNIDIKKLLGKRIKELRQRKNLTQEQLAEMIDVGERNLSKIECGNNFVTAETLSKIITALEVEPTELFNFKHLDEKEELKKELMEAIRTEQVDIKLMYQFYKSIK</sequence>
<name>A0A8S5LZD8_9CAUD</name>
<dbReference type="Pfam" id="PF12844">
    <property type="entry name" value="HTH_19"/>
    <property type="match status" value="1"/>
</dbReference>
<evidence type="ECO:0000256" key="2">
    <source>
        <dbReference type="SAM" id="Coils"/>
    </source>
</evidence>
<evidence type="ECO:0000313" key="4">
    <source>
        <dbReference type="EMBL" id="DAD75211.1"/>
    </source>
</evidence>
<protein>
    <submittedName>
        <fullName evidence="4">Helix-turn-helix domain protein</fullName>
    </submittedName>
</protein>
<accession>A0A8S5LZD8</accession>
<dbReference type="CDD" id="cd00093">
    <property type="entry name" value="HTH_XRE"/>
    <property type="match status" value="1"/>
</dbReference>
<evidence type="ECO:0000259" key="3">
    <source>
        <dbReference type="PROSITE" id="PS50943"/>
    </source>
</evidence>
<feature type="domain" description="HTH cro/C1-type" evidence="3">
    <location>
        <begin position="15"/>
        <end position="69"/>
    </location>
</feature>